<keyword evidence="3" id="KW-1185">Reference proteome</keyword>
<evidence type="ECO:0000256" key="1">
    <source>
        <dbReference type="SAM" id="MobiDB-lite"/>
    </source>
</evidence>
<dbReference type="InParanoid" id="A0A165R811"/>
<dbReference type="Proteomes" id="UP000076761">
    <property type="component" value="Unassembled WGS sequence"/>
</dbReference>
<dbReference type="OrthoDB" id="3331410at2759"/>
<dbReference type="EMBL" id="KV425585">
    <property type="protein sequence ID" value="KZT23439.1"/>
    <property type="molecule type" value="Genomic_DNA"/>
</dbReference>
<feature type="compositionally biased region" description="Acidic residues" evidence="1">
    <location>
        <begin position="370"/>
        <end position="386"/>
    </location>
</feature>
<reference evidence="2 3" key="1">
    <citation type="journal article" date="2016" name="Mol. Biol. Evol.">
        <title>Comparative Genomics of Early-Diverging Mushroom-Forming Fungi Provides Insights into the Origins of Lignocellulose Decay Capabilities.</title>
        <authorList>
            <person name="Nagy L.G."/>
            <person name="Riley R."/>
            <person name="Tritt A."/>
            <person name="Adam C."/>
            <person name="Daum C."/>
            <person name="Floudas D."/>
            <person name="Sun H."/>
            <person name="Yadav J.S."/>
            <person name="Pangilinan J."/>
            <person name="Larsson K.H."/>
            <person name="Matsuura K."/>
            <person name="Barry K."/>
            <person name="Labutti K."/>
            <person name="Kuo R."/>
            <person name="Ohm R.A."/>
            <person name="Bhattacharya S.S."/>
            <person name="Shirouzu T."/>
            <person name="Yoshinaga Y."/>
            <person name="Martin F.M."/>
            <person name="Grigoriev I.V."/>
            <person name="Hibbett D.S."/>
        </authorList>
    </citation>
    <scope>NUCLEOTIDE SEQUENCE [LARGE SCALE GENOMIC DNA]</scope>
    <source>
        <strain evidence="2 3">HHB14362 ss-1</strain>
    </source>
</reference>
<evidence type="ECO:0000313" key="3">
    <source>
        <dbReference type="Proteomes" id="UP000076761"/>
    </source>
</evidence>
<accession>A0A165R811</accession>
<feature type="region of interest" description="Disordered" evidence="1">
    <location>
        <begin position="334"/>
        <end position="386"/>
    </location>
</feature>
<sequence>MNVNTLKISAMLSVLRALPYSSGPPPWSASPGRRPLLRHLPGQYYGGGGQKLLPGLALKRPCFAARGANKPPTQEPAGNSGILDLVHLGKAFSPACLALRHSPNDSTQGLLVQASSVTSILSLRSTEEIYVREDVDVDEPEFSSSSDSFANLRSSLEDLPSSSPSSLLSCSIPGGDLVERAPNISHKASSLLSEDCHPSLAPPLSTSTSLVSASSSLSGISTLFHDESAFHSPEASVPSNASLFSLRAASTSNSHLVDEIPEPVQDMLESFSPPRWAVATRLLAMLHEEAGPNQECSQTSVADLQDYSGGLNDSLAAIVPYNFTRSAVSASNSVEEHNPWDSQEDPPWLPPPEEKLEGWDPSKSQPKWDDYEEEAAAEESPEDSDVLEIYKSIPEAEEEEATGITESIPRLVLTPADVEGDENVENVESDEVGEAFNDVVVARSCARIVPFCEPESTLKWSSPRSKHSSRKSIKRVPSSLFGKENGHARAQKVKGKRSIKSSRTEATPAAIVDNLFFHGSETQLDDSPTYDVLCQKLGEPTKLRAGRRRPARPPLRSMTEKYGLTPRSAESSAFVSMPSVAPKPSTRAHSPTEKRPSGLALAPLWLRKTPTVDVIEDGLATRKVLESSATGPQTLDAFGLPPPQLNLVPVQDLVRQALPSLPSFKLSDWSLPSKKDEAAGPRVQDLHFLSPMSALDGTLHKDDDEDASPSTVQQANQYLQSSTPPSFFLSDEVYSASSTSVDKLSAQLGRLSTISPSERVAGVNDGSPLQAYNTHKISEHQHSLQASELSSSDVGVTERSSASA</sequence>
<gene>
    <name evidence="2" type="ORF">NEOLEDRAFT_1243223</name>
</gene>
<proteinExistence type="predicted"/>
<dbReference type="AlphaFoldDB" id="A0A165R811"/>
<name>A0A165R811_9AGAM</name>
<evidence type="ECO:0000313" key="2">
    <source>
        <dbReference type="EMBL" id="KZT23439.1"/>
    </source>
</evidence>
<feature type="region of interest" description="Disordered" evidence="1">
    <location>
        <begin position="541"/>
        <end position="596"/>
    </location>
</feature>
<feature type="compositionally biased region" description="Polar residues" evidence="1">
    <location>
        <begin position="783"/>
        <end position="804"/>
    </location>
</feature>
<feature type="region of interest" description="Disordered" evidence="1">
    <location>
        <begin position="778"/>
        <end position="804"/>
    </location>
</feature>
<organism evidence="2 3">
    <name type="scientific">Neolentinus lepideus HHB14362 ss-1</name>
    <dbReference type="NCBI Taxonomy" id="1314782"/>
    <lineage>
        <taxon>Eukaryota</taxon>
        <taxon>Fungi</taxon>
        <taxon>Dikarya</taxon>
        <taxon>Basidiomycota</taxon>
        <taxon>Agaricomycotina</taxon>
        <taxon>Agaricomycetes</taxon>
        <taxon>Gloeophyllales</taxon>
        <taxon>Gloeophyllaceae</taxon>
        <taxon>Neolentinus</taxon>
    </lineage>
</organism>
<protein>
    <submittedName>
        <fullName evidence="2">Uncharacterized protein</fullName>
    </submittedName>
</protein>